<feature type="transmembrane region" description="Helical" evidence="1">
    <location>
        <begin position="140"/>
        <end position="162"/>
    </location>
</feature>
<feature type="transmembrane region" description="Helical" evidence="1">
    <location>
        <begin position="113"/>
        <end position="133"/>
    </location>
</feature>
<dbReference type="EMBL" id="JAWLNX010000029">
    <property type="protein sequence ID" value="MEB3371489.1"/>
    <property type="molecule type" value="Genomic_DNA"/>
</dbReference>
<evidence type="ECO:0000256" key="1">
    <source>
        <dbReference type="SAM" id="Phobius"/>
    </source>
</evidence>
<sequence length="565" mass="59980">MAKTLADRSAPPRSLRSALHRRRSVGPVVSVGCGTALIAVHAHAYGSWLIDDAAITFAYARNLATGAGHVLQPGAMPVEGYSNPTWLVLLTLGRTLGLFDSGAVFGIPDYVAYPKLLALGCCAGVLGFAYAAARPLTDRAAWAPLVAGAVLAALPSFVIWSFSGLENPLYALIAAALATLLLRAKLAKTLLCPRIAAATGALAVLAAMTRPDGALLAAAFPLLAAWSLRSERGAAIRAIAVSCASFAVPFGLFLTWRYVHFGLVVPNTAVAKGGVALGAQQVDRLRELLAYPGWLATAAFLVGVAVLARRREHRAPLAALLIPLALAVVSYTLLPQDWMSQHRFATPAWTLVALTTALVVTVGVARVRSGWRVALVLGLALAGLTGVPRLHGDAASFRAAPDVPLCSVAERYGRVPNHYAELLSLRNGTLLVPDVGGTALTSRLHVVDLAGLTDASIAQHHRRGDMSGLRDHVFDRVRPTIIHAHGHWSAATGVLDDPRLARDYVLVHTDQTLAPNQDWVRREIVPDPVRLAALRTDAGRDIDEIDHRDLTAPTRSCGPVLRVDR</sequence>
<evidence type="ECO:0000313" key="3">
    <source>
        <dbReference type="Proteomes" id="UP001327093"/>
    </source>
</evidence>
<keyword evidence="1" id="KW-0472">Membrane</keyword>
<evidence type="ECO:0008006" key="4">
    <source>
        <dbReference type="Google" id="ProtNLM"/>
    </source>
</evidence>
<gene>
    <name evidence="2" type="ORF">R4I43_29210</name>
</gene>
<keyword evidence="1" id="KW-1133">Transmembrane helix</keyword>
<accession>A0ABU6AJD2</accession>
<feature type="transmembrane region" description="Helical" evidence="1">
    <location>
        <begin position="235"/>
        <end position="256"/>
    </location>
</feature>
<feature type="transmembrane region" description="Helical" evidence="1">
    <location>
        <begin position="168"/>
        <end position="184"/>
    </location>
</feature>
<comment type="caution">
    <text evidence="2">The sequence shown here is derived from an EMBL/GenBank/DDBJ whole genome shotgun (WGS) entry which is preliminary data.</text>
</comment>
<name>A0ABU6AJD2_9PSEU</name>
<reference evidence="2 3" key="1">
    <citation type="submission" date="2023-10" db="EMBL/GenBank/DDBJ databases">
        <title>Saccharopolyspora sp. nov., isolated from mangrove soil.</title>
        <authorList>
            <person name="Lu Y."/>
            <person name="Liu W."/>
        </authorList>
    </citation>
    <scope>NUCLEOTIDE SEQUENCE [LARGE SCALE GENOMIC DNA]</scope>
    <source>
        <strain evidence="2 3">S2-29</strain>
    </source>
</reference>
<feature type="transmembrane region" description="Helical" evidence="1">
    <location>
        <begin position="315"/>
        <end position="334"/>
    </location>
</feature>
<proteinExistence type="predicted"/>
<keyword evidence="1" id="KW-0812">Transmembrane</keyword>
<feature type="transmembrane region" description="Helical" evidence="1">
    <location>
        <begin position="346"/>
        <end position="365"/>
    </location>
</feature>
<feature type="transmembrane region" description="Helical" evidence="1">
    <location>
        <begin position="288"/>
        <end position="308"/>
    </location>
</feature>
<protein>
    <recommendedName>
        <fullName evidence="4">Glycosyltransferase RgtA/B/C/D-like domain-containing protein</fullName>
    </recommendedName>
</protein>
<keyword evidence="3" id="KW-1185">Reference proteome</keyword>
<dbReference type="RefSeq" id="WP_324268924.1">
    <property type="nucleotide sequence ID" value="NZ_JAWLNX010000029.1"/>
</dbReference>
<dbReference type="Proteomes" id="UP001327093">
    <property type="component" value="Unassembled WGS sequence"/>
</dbReference>
<evidence type="ECO:0000313" key="2">
    <source>
        <dbReference type="EMBL" id="MEB3371489.1"/>
    </source>
</evidence>
<organism evidence="2 3">
    <name type="scientific">Saccharopolyspora mangrovi</name>
    <dbReference type="NCBI Taxonomy" id="3082379"/>
    <lineage>
        <taxon>Bacteria</taxon>
        <taxon>Bacillati</taxon>
        <taxon>Actinomycetota</taxon>
        <taxon>Actinomycetes</taxon>
        <taxon>Pseudonocardiales</taxon>
        <taxon>Pseudonocardiaceae</taxon>
        <taxon>Saccharopolyspora</taxon>
    </lineage>
</organism>